<name>A0A2U1QGC8_ARTAN</name>
<keyword evidence="2" id="KW-1185">Reference proteome</keyword>
<organism evidence="1 2">
    <name type="scientific">Artemisia annua</name>
    <name type="common">Sweet wormwood</name>
    <dbReference type="NCBI Taxonomy" id="35608"/>
    <lineage>
        <taxon>Eukaryota</taxon>
        <taxon>Viridiplantae</taxon>
        <taxon>Streptophyta</taxon>
        <taxon>Embryophyta</taxon>
        <taxon>Tracheophyta</taxon>
        <taxon>Spermatophyta</taxon>
        <taxon>Magnoliopsida</taxon>
        <taxon>eudicotyledons</taxon>
        <taxon>Gunneridae</taxon>
        <taxon>Pentapetalae</taxon>
        <taxon>asterids</taxon>
        <taxon>campanulids</taxon>
        <taxon>Asterales</taxon>
        <taxon>Asteraceae</taxon>
        <taxon>Asteroideae</taxon>
        <taxon>Anthemideae</taxon>
        <taxon>Artemisiinae</taxon>
        <taxon>Artemisia</taxon>
    </lineage>
</organism>
<protein>
    <submittedName>
        <fullName evidence="1">Uncharacterized protein</fullName>
    </submittedName>
</protein>
<evidence type="ECO:0000313" key="2">
    <source>
        <dbReference type="Proteomes" id="UP000245207"/>
    </source>
</evidence>
<comment type="caution">
    <text evidence="1">The sequence shown here is derived from an EMBL/GenBank/DDBJ whole genome shotgun (WGS) entry which is preliminary data.</text>
</comment>
<dbReference type="AlphaFoldDB" id="A0A2U1QGC8"/>
<gene>
    <name evidence="1" type="ORF">CTI12_AA033200</name>
</gene>
<proteinExistence type="predicted"/>
<dbReference type="PANTHER" id="PTHR33524:SF1">
    <property type="entry name" value="SET DOMAIN-CONTAINING PROTEIN"/>
    <property type="match status" value="1"/>
</dbReference>
<dbReference type="OrthoDB" id="442460at2759"/>
<dbReference type="Proteomes" id="UP000245207">
    <property type="component" value="Unassembled WGS sequence"/>
</dbReference>
<reference evidence="1 2" key="1">
    <citation type="journal article" date="2018" name="Mol. Plant">
        <title>The genome of Artemisia annua provides insight into the evolution of Asteraceae family and artemisinin biosynthesis.</title>
        <authorList>
            <person name="Shen Q."/>
            <person name="Zhang L."/>
            <person name="Liao Z."/>
            <person name="Wang S."/>
            <person name="Yan T."/>
            <person name="Shi P."/>
            <person name="Liu M."/>
            <person name="Fu X."/>
            <person name="Pan Q."/>
            <person name="Wang Y."/>
            <person name="Lv Z."/>
            <person name="Lu X."/>
            <person name="Zhang F."/>
            <person name="Jiang W."/>
            <person name="Ma Y."/>
            <person name="Chen M."/>
            <person name="Hao X."/>
            <person name="Li L."/>
            <person name="Tang Y."/>
            <person name="Lv G."/>
            <person name="Zhou Y."/>
            <person name="Sun X."/>
            <person name="Brodelius P.E."/>
            <person name="Rose J.K.C."/>
            <person name="Tang K."/>
        </authorList>
    </citation>
    <scope>NUCLEOTIDE SEQUENCE [LARGE SCALE GENOMIC DNA]</scope>
    <source>
        <strain evidence="2">cv. Huhao1</strain>
        <tissue evidence="1">Leaf</tissue>
    </source>
</reference>
<dbReference type="PANTHER" id="PTHR33524">
    <property type="entry name" value="C5ORF35"/>
    <property type="match status" value="1"/>
</dbReference>
<sequence length="137" mass="15284">MGYTLELKPSQIQHEQAGQGLFIDGEADVGSVIALYQGVIYSPAYYRYIPGYPGQPPSDNGSDRVWKMLSKPLEGSRLASNGEILERRNPLALAHFANHPATGMEPNVMVYWYALRAFTSITHEGRYKGLLTRVKPE</sequence>
<accession>A0A2U1QGC8</accession>
<evidence type="ECO:0000313" key="1">
    <source>
        <dbReference type="EMBL" id="PWA97076.1"/>
    </source>
</evidence>
<dbReference type="EMBL" id="PKPP01000146">
    <property type="protein sequence ID" value="PWA97076.1"/>
    <property type="molecule type" value="Genomic_DNA"/>
</dbReference>
<dbReference type="InterPro" id="IPR040415">
    <property type="entry name" value="SETD9"/>
</dbReference>